<evidence type="ECO:0000313" key="2">
    <source>
        <dbReference type="EMBL" id="KAF7948415.1"/>
    </source>
</evidence>
<dbReference type="EMBL" id="RCSW01000006">
    <property type="protein sequence ID" value="KAF7948415.1"/>
    <property type="molecule type" value="Genomic_DNA"/>
</dbReference>
<gene>
    <name evidence="2" type="ORF">EAE97_003826</name>
</gene>
<sequence length="116" mass="12981">MRLSSPPFLLSLLLISLSFTSTLVAAQALPLNSVWIMKDGATDGGCDANGRRAILNVWQSESWNLASNAYHYISQYSSDRFVRKACSTFFGLKSSKRDRTLPSSDHTLQEITRVFF</sequence>
<protein>
    <submittedName>
        <fullName evidence="2">Uncharacterized protein</fullName>
    </submittedName>
</protein>
<comment type="caution">
    <text evidence="2">The sequence shown here is derived from an EMBL/GenBank/DDBJ whole genome shotgun (WGS) entry which is preliminary data.</text>
</comment>
<dbReference type="Proteomes" id="UP000710849">
    <property type="component" value="Unassembled WGS sequence"/>
</dbReference>
<dbReference type="AlphaFoldDB" id="A0A9P5IRG3"/>
<feature type="signal peptide" evidence="1">
    <location>
        <begin position="1"/>
        <end position="28"/>
    </location>
</feature>
<evidence type="ECO:0000313" key="3">
    <source>
        <dbReference type="Proteomes" id="UP000710849"/>
    </source>
</evidence>
<dbReference type="RefSeq" id="XP_038734947.1">
    <property type="nucleotide sequence ID" value="XM_038874338.1"/>
</dbReference>
<reference evidence="2 3" key="1">
    <citation type="journal article" date="2020" name="Genome Biol. Evol.">
        <title>Comparative genomics of Sclerotiniaceae.</title>
        <authorList>
            <person name="Valero Jimenez C.A."/>
            <person name="Steentjes M."/>
            <person name="Scholten O.E."/>
            <person name="Van Kan J.A.L."/>
        </authorList>
    </citation>
    <scope>NUCLEOTIDE SEQUENCE [LARGE SCALE GENOMIC DNA]</scope>
    <source>
        <strain evidence="2 3">MUCL 94</strain>
    </source>
</reference>
<organism evidence="2 3">
    <name type="scientific">Botrytis byssoidea</name>
    <dbReference type="NCBI Taxonomy" id="139641"/>
    <lineage>
        <taxon>Eukaryota</taxon>
        <taxon>Fungi</taxon>
        <taxon>Dikarya</taxon>
        <taxon>Ascomycota</taxon>
        <taxon>Pezizomycotina</taxon>
        <taxon>Leotiomycetes</taxon>
        <taxon>Helotiales</taxon>
        <taxon>Sclerotiniaceae</taxon>
        <taxon>Botrytis</taxon>
    </lineage>
</organism>
<feature type="chain" id="PRO_5040151100" evidence="1">
    <location>
        <begin position="29"/>
        <end position="116"/>
    </location>
</feature>
<accession>A0A9P5IRG3</accession>
<dbReference type="GeneID" id="62147415"/>
<evidence type="ECO:0000256" key="1">
    <source>
        <dbReference type="SAM" id="SignalP"/>
    </source>
</evidence>
<keyword evidence="1" id="KW-0732">Signal</keyword>
<proteinExistence type="predicted"/>
<name>A0A9P5IRG3_9HELO</name>
<keyword evidence="3" id="KW-1185">Reference proteome</keyword>